<keyword evidence="5" id="KW-1185">Reference proteome</keyword>
<accession>A0ABU8VHJ5</accession>
<comment type="similarity">
    <text evidence="1">Belongs to the ribosome association toxin RatA family.</text>
</comment>
<dbReference type="PANTHER" id="PTHR34060:SF2">
    <property type="entry name" value="OS03G0837900 PROTEIN"/>
    <property type="match status" value="1"/>
</dbReference>
<keyword evidence="2" id="KW-0732">Signal</keyword>
<sequence>MLPMRARFVGLTLAGAMCAAASANVPQVEIETNGQGDDITVTASAEMLVDARIAWDVITDYDHLAEFIPYMRSSHVVRRDADRVVIEQTGVFSFLFYRQPVQAQLAVVESPPRRVMAHAVGGNLREMEGRYTLEKLPAGTVRLSYSARLVPDFALPPVIGRAVIRSVLANQFSAMVKEIERRDAEKER</sequence>
<dbReference type="RefSeq" id="WP_340358365.1">
    <property type="nucleotide sequence ID" value="NZ_JBBKZU010000007.1"/>
</dbReference>
<dbReference type="Gene3D" id="3.30.530.20">
    <property type="match status" value="1"/>
</dbReference>
<dbReference type="InterPro" id="IPR023393">
    <property type="entry name" value="START-like_dom_sf"/>
</dbReference>
<evidence type="ECO:0000256" key="1">
    <source>
        <dbReference type="ARBA" id="ARBA00008918"/>
    </source>
</evidence>
<evidence type="ECO:0000313" key="5">
    <source>
        <dbReference type="Proteomes" id="UP001365846"/>
    </source>
</evidence>
<dbReference type="PANTHER" id="PTHR34060">
    <property type="entry name" value="POLYKETIDE CYCLASE / DEHYDRASE AND LIPID TRANSPORT PROTEIN"/>
    <property type="match status" value="1"/>
</dbReference>
<organism evidence="4 5">
    <name type="scientific">Variovorax ureilyticus</name>
    <dbReference type="NCBI Taxonomy" id="1836198"/>
    <lineage>
        <taxon>Bacteria</taxon>
        <taxon>Pseudomonadati</taxon>
        <taxon>Pseudomonadota</taxon>
        <taxon>Betaproteobacteria</taxon>
        <taxon>Burkholderiales</taxon>
        <taxon>Comamonadaceae</taxon>
        <taxon>Variovorax</taxon>
    </lineage>
</organism>
<dbReference type="Proteomes" id="UP001365846">
    <property type="component" value="Unassembled WGS sequence"/>
</dbReference>
<protein>
    <submittedName>
        <fullName evidence="4">SRPBCC family protein</fullName>
    </submittedName>
</protein>
<dbReference type="EMBL" id="JBBKZU010000007">
    <property type="protein sequence ID" value="MEJ8812776.1"/>
    <property type="molecule type" value="Genomic_DNA"/>
</dbReference>
<dbReference type="InterPro" id="IPR005031">
    <property type="entry name" value="COQ10_START"/>
</dbReference>
<feature type="domain" description="Coenzyme Q-binding protein COQ10 START" evidence="3">
    <location>
        <begin position="54"/>
        <end position="173"/>
    </location>
</feature>
<proteinExistence type="inferred from homology"/>
<gene>
    <name evidence="4" type="ORF">WKW77_16940</name>
</gene>
<evidence type="ECO:0000259" key="3">
    <source>
        <dbReference type="Pfam" id="PF03364"/>
    </source>
</evidence>
<feature type="signal peptide" evidence="2">
    <location>
        <begin position="1"/>
        <end position="23"/>
    </location>
</feature>
<feature type="chain" id="PRO_5047496383" evidence="2">
    <location>
        <begin position="24"/>
        <end position="188"/>
    </location>
</feature>
<evidence type="ECO:0000256" key="2">
    <source>
        <dbReference type="SAM" id="SignalP"/>
    </source>
</evidence>
<reference evidence="4 5" key="1">
    <citation type="submission" date="2024-03" db="EMBL/GenBank/DDBJ databases">
        <title>Novel species of the genus Variovorax.</title>
        <authorList>
            <person name="Liu Q."/>
            <person name="Xin Y.-H."/>
        </authorList>
    </citation>
    <scope>NUCLEOTIDE SEQUENCE [LARGE SCALE GENOMIC DNA]</scope>
    <source>
        <strain evidence="4 5">KACC 18899</strain>
    </source>
</reference>
<dbReference type="SUPFAM" id="SSF55961">
    <property type="entry name" value="Bet v1-like"/>
    <property type="match status" value="1"/>
</dbReference>
<comment type="caution">
    <text evidence="4">The sequence shown here is derived from an EMBL/GenBank/DDBJ whole genome shotgun (WGS) entry which is preliminary data.</text>
</comment>
<name>A0ABU8VHJ5_9BURK</name>
<evidence type="ECO:0000313" key="4">
    <source>
        <dbReference type="EMBL" id="MEJ8812776.1"/>
    </source>
</evidence>
<dbReference type="Pfam" id="PF03364">
    <property type="entry name" value="Polyketide_cyc"/>
    <property type="match status" value="1"/>
</dbReference>